<feature type="binding site" evidence="7">
    <location>
        <position position="56"/>
    </location>
    <ligand>
        <name>S-adenosyl-L-methionine</name>
        <dbReference type="ChEBI" id="CHEBI:59789"/>
    </ligand>
</feature>
<dbReference type="EC" id="2.1.1.199" evidence="7"/>
<evidence type="ECO:0000256" key="7">
    <source>
        <dbReference type="HAMAP-Rule" id="MF_01007"/>
    </source>
</evidence>
<feature type="binding site" evidence="7">
    <location>
        <position position="83"/>
    </location>
    <ligand>
        <name>S-adenosyl-L-methionine</name>
        <dbReference type="ChEBI" id="CHEBI:59789"/>
    </ligand>
</feature>
<keyword evidence="6 7" id="KW-0949">S-adenosyl-L-methionine</keyword>
<dbReference type="SUPFAM" id="SSF53335">
    <property type="entry name" value="S-adenosyl-L-methionine-dependent methyltransferases"/>
    <property type="match status" value="1"/>
</dbReference>
<dbReference type="FunFam" id="1.10.150.170:FF:000001">
    <property type="entry name" value="Ribosomal RNA small subunit methyltransferase H"/>
    <property type="match status" value="1"/>
</dbReference>
<dbReference type="GO" id="GO:0071424">
    <property type="term" value="F:rRNA (cytosine-N4-)-methyltransferase activity"/>
    <property type="evidence" value="ECO:0007669"/>
    <property type="project" value="UniProtKB-UniRule"/>
</dbReference>
<accession>A0A0U1KV26</accession>
<evidence type="ECO:0000313" key="8">
    <source>
        <dbReference type="EMBL" id="CQR71297.1"/>
    </source>
</evidence>
<evidence type="ECO:0000256" key="1">
    <source>
        <dbReference type="ARBA" id="ARBA00010396"/>
    </source>
</evidence>
<proteinExistence type="inferred from homology"/>
<dbReference type="Gene3D" id="1.10.150.170">
    <property type="entry name" value="Putative methyltransferase TM0872, insert domain"/>
    <property type="match status" value="1"/>
</dbReference>
<dbReference type="AlphaFoldDB" id="A0A0U1KV26"/>
<dbReference type="PANTHER" id="PTHR11265:SF0">
    <property type="entry name" value="12S RRNA N4-METHYLCYTIDINE METHYLTRANSFERASE"/>
    <property type="match status" value="1"/>
</dbReference>
<dbReference type="Pfam" id="PF01795">
    <property type="entry name" value="Methyltransf_5"/>
    <property type="match status" value="1"/>
</dbReference>
<comment type="catalytic activity">
    <reaction evidence="7">
        <text>cytidine(1402) in 16S rRNA + S-adenosyl-L-methionine = N(4)-methylcytidine(1402) in 16S rRNA + S-adenosyl-L-homocysteine + H(+)</text>
        <dbReference type="Rhea" id="RHEA:42928"/>
        <dbReference type="Rhea" id="RHEA-COMP:10286"/>
        <dbReference type="Rhea" id="RHEA-COMP:10287"/>
        <dbReference type="ChEBI" id="CHEBI:15378"/>
        <dbReference type="ChEBI" id="CHEBI:57856"/>
        <dbReference type="ChEBI" id="CHEBI:59789"/>
        <dbReference type="ChEBI" id="CHEBI:74506"/>
        <dbReference type="ChEBI" id="CHEBI:82748"/>
        <dbReference type="EC" id="2.1.1.199"/>
    </reaction>
</comment>
<dbReference type="RefSeq" id="WP_021167405.1">
    <property type="nucleotide sequence ID" value="NZ_CTRP01000004.1"/>
</dbReference>
<keyword evidence="3 7" id="KW-0698">rRNA processing</keyword>
<feature type="binding site" evidence="7">
    <location>
        <position position="111"/>
    </location>
    <ligand>
        <name>S-adenosyl-L-methionine</name>
        <dbReference type="ChEBI" id="CHEBI:59789"/>
    </ligand>
</feature>
<dbReference type="NCBIfam" id="TIGR00006">
    <property type="entry name" value="16S rRNA (cytosine(1402)-N(4))-methyltransferase RsmH"/>
    <property type="match status" value="1"/>
</dbReference>
<dbReference type="GO" id="GO:0070475">
    <property type="term" value="P:rRNA base methylation"/>
    <property type="evidence" value="ECO:0007669"/>
    <property type="project" value="UniProtKB-UniRule"/>
</dbReference>
<dbReference type="EMBL" id="CTRP01000004">
    <property type="protein sequence ID" value="CQR71297.1"/>
    <property type="molecule type" value="Genomic_DNA"/>
</dbReference>
<dbReference type="InterPro" id="IPR023397">
    <property type="entry name" value="SAM-dep_MeTrfase_MraW_recog"/>
</dbReference>
<comment type="subcellular location">
    <subcellularLocation>
        <location evidence="7">Cytoplasm</location>
    </subcellularLocation>
</comment>
<evidence type="ECO:0000256" key="3">
    <source>
        <dbReference type="ARBA" id="ARBA00022552"/>
    </source>
</evidence>
<keyword evidence="4 7" id="KW-0489">Methyltransferase</keyword>
<evidence type="ECO:0000256" key="6">
    <source>
        <dbReference type="ARBA" id="ARBA00022691"/>
    </source>
</evidence>
<dbReference type="PIRSF" id="PIRSF004486">
    <property type="entry name" value="MraW"/>
    <property type="match status" value="1"/>
</dbReference>
<comment type="function">
    <text evidence="7">Specifically methylates the N4 position of cytidine in position 1402 (C1402) of 16S rRNA.</text>
</comment>
<feature type="binding site" evidence="7">
    <location>
        <begin position="36"/>
        <end position="38"/>
    </location>
    <ligand>
        <name>S-adenosyl-L-methionine</name>
        <dbReference type="ChEBI" id="CHEBI:59789"/>
    </ligand>
</feature>
<comment type="similarity">
    <text evidence="1 7">Belongs to the methyltransferase superfamily. RsmH family.</text>
</comment>
<feature type="binding site" evidence="7">
    <location>
        <position position="104"/>
    </location>
    <ligand>
        <name>S-adenosyl-L-methionine</name>
        <dbReference type="ChEBI" id="CHEBI:59789"/>
    </ligand>
</feature>
<evidence type="ECO:0000256" key="4">
    <source>
        <dbReference type="ARBA" id="ARBA00022603"/>
    </source>
</evidence>
<name>A0A0U1KV26_9FIRM</name>
<dbReference type="GO" id="GO:0005737">
    <property type="term" value="C:cytoplasm"/>
    <property type="evidence" value="ECO:0007669"/>
    <property type="project" value="UniProtKB-SubCell"/>
</dbReference>
<dbReference type="Proteomes" id="UP000049855">
    <property type="component" value="Unassembled WGS sequence"/>
</dbReference>
<evidence type="ECO:0000256" key="5">
    <source>
        <dbReference type="ARBA" id="ARBA00022679"/>
    </source>
</evidence>
<gene>
    <name evidence="7" type="primary">rsmH</name>
    <name evidence="8" type="ORF">SpAn4DRAFT_3802</name>
</gene>
<organism evidence="8 9">
    <name type="scientific">Sporomusa ovata</name>
    <dbReference type="NCBI Taxonomy" id="2378"/>
    <lineage>
        <taxon>Bacteria</taxon>
        <taxon>Bacillati</taxon>
        <taxon>Bacillota</taxon>
        <taxon>Negativicutes</taxon>
        <taxon>Selenomonadales</taxon>
        <taxon>Sporomusaceae</taxon>
        <taxon>Sporomusa</taxon>
    </lineage>
</organism>
<keyword evidence="2 7" id="KW-0963">Cytoplasm</keyword>
<dbReference type="InterPro" id="IPR029063">
    <property type="entry name" value="SAM-dependent_MTases_sf"/>
</dbReference>
<protein>
    <recommendedName>
        <fullName evidence="7">Ribosomal RNA small subunit methyltransferase H</fullName>
        <ecNumber evidence="7">2.1.1.199</ecNumber>
    </recommendedName>
    <alternativeName>
        <fullName evidence="7">16S rRNA m(4)C1402 methyltransferase</fullName>
    </alternativeName>
    <alternativeName>
        <fullName evidence="7">rRNA (cytosine-N(4)-)-methyltransferase RsmH</fullName>
    </alternativeName>
</protein>
<keyword evidence="5 7" id="KW-0808">Transferase</keyword>
<dbReference type="HAMAP" id="MF_01007">
    <property type="entry name" value="16SrRNA_methyltr_H"/>
    <property type="match status" value="1"/>
</dbReference>
<keyword evidence="9" id="KW-1185">Reference proteome</keyword>
<dbReference type="InterPro" id="IPR002903">
    <property type="entry name" value="RsmH"/>
</dbReference>
<evidence type="ECO:0000256" key="2">
    <source>
        <dbReference type="ARBA" id="ARBA00022490"/>
    </source>
</evidence>
<reference evidence="9" key="1">
    <citation type="submission" date="2015-03" db="EMBL/GenBank/DDBJ databases">
        <authorList>
            <person name="Nijsse Bart"/>
        </authorList>
    </citation>
    <scope>NUCLEOTIDE SEQUENCE [LARGE SCALE GENOMIC DNA]</scope>
</reference>
<sequence length="314" mass="34568">MQGFEFEHTSVLLEESVAGVFSNPQGIYVDCTLGGGGHSSCLAARMAPAGWLIGIDQDAAAIQAGQQRLAEAACRISIVQDNFRNLGAILDRLETGLVDGILFDLGVSSHQLDVAERGFSYMQDAPLDMRMNPEADFSAYELVNSYDEQQLTEVIGSYGEERWAKRIAKFIVESRKNAAIDTTRQLVDIIKKAIPAGARRDGPHPAKRTFQAIRIEVNNELGILRDTFITAVERLKPGGRIGIITFHSLEDRIAKQTLQELSKSCVCPPQLPVCMCNTKPKVKVLRKPTLPSLAEIEHNPRARSAKLRLAEKLS</sequence>
<dbReference type="PANTHER" id="PTHR11265">
    <property type="entry name" value="S-ADENOSYL-METHYLTRANSFERASE MRAW"/>
    <property type="match status" value="1"/>
</dbReference>
<evidence type="ECO:0000313" key="9">
    <source>
        <dbReference type="Proteomes" id="UP000049855"/>
    </source>
</evidence>
<dbReference type="Gene3D" id="3.40.50.150">
    <property type="entry name" value="Vaccinia Virus protein VP39"/>
    <property type="match status" value="1"/>
</dbReference>
<dbReference type="SUPFAM" id="SSF81799">
    <property type="entry name" value="Putative methyltransferase TM0872, insert domain"/>
    <property type="match status" value="1"/>
</dbReference>